<protein>
    <recommendedName>
        <fullName evidence="3">Outer membrane efflux protein</fullName>
    </recommendedName>
</protein>
<dbReference type="EMBL" id="BARU01033502">
    <property type="protein sequence ID" value="GAH68172.1"/>
    <property type="molecule type" value="Genomic_DNA"/>
</dbReference>
<evidence type="ECO:0000313" key="2">
    <source>
        <dbReference type="EMBL" id="GAH68172.1"/>
    </source>
</evidence>
<feature type="region of interest" description="Disordered" evidence="1">
    <location>
        <begin position="200"/>
        <end position="224"/>
    </location>
</feature>
<comment type="caution">
    <text evidence="2">The sequence shown here is derived from an EMBL/GenBank/DDBJ whole genome shotgun (WGS) entry which is preliminary data.</text>
</comment>
<dbReference type="InterPro" id="IPR003423">
    <property type="entry name" value="OMP_efflux"/>
</dbReference>
<organism evidence="2">
    <name type="scientific">marine sediment metagenome</name>
    <dbReference type="NCBI Taxonomy" id="412755"/>
    <lineage>
        <taxon>unclassified sequences</taxon>
        <taxon>metagenomes</taxon>
        <taxon>ecological metagenomes</taxon>
    </lineage>
</organism>
<dbReference type="GO" id="GO:0015562">
    <property type="term" value="F:efflux transmembrane transporter activity"/>
    <property type="evidence" value="ECO:0007669"/>
    <property type="project" value="InterPro"/>
</dbReference>
<sequence>IGMSRAELFPAFQLFGSIGLASSNSKNTIAGGRNGSSFSDLFDSDSLEFFGGPSFTWNLFNYGRIKNRVRTEDALLQQLIVNYEDTVLRAHQEVEDSLVGFLRKQEEAGFLLDSVKASQRSVDLSMLQYKEGLVDYQRVLDTQRFLTDQQDAWTATRGDVILNLVSMYKALGGGWQIREGKKFVSKDNIAEMEQRTDWGDLIEPKEVETPATADERKQWRWPDW</sequence>
<evidence type="ECO:0008006" key="3">
    <source>
        <dbReference type="Google" id="ProtNLM"/>
    </source>
</evidence>
<gene>
    <name evidence="2" type="ORF">S03H2_52708</name>
</gene>
<name>X1HFH2_9ZZZZ</name>
<dbReference type="Pfam" id="PF02321">
    <property type="entry name" value="OEP"/>
    <property type="match status" value="1"/>
</dbReference>
<dbReference type="PANTHER" id="PTHR30203">
    <property type="entry name" value="OUTER MEMBRANE CATION EFFLUX PROTEIN"/>
    <property type="match status" value="1"/>
</dbReference>
<dbReference type="AlphaFoldDB" id="X1HFH2"/>
<dbReference type="InterPro" id="IPR010131">
    <property type="entry name" value="MdtP/NodT-like"/>
</dbReference>
<proteinExistence type="predicted"/>
<dbReference type="Gene3D" id="2.20.200.10">
    <property type="entry name" value="Outer membrane efflux proteins (OEP)"/>
    <property type="match status" value="1"/>
</dbReference>
<dbReference type="Gene3D" id="1.20.1600.10">
    <property type="entry name" value="Outer membrane efflux proteins (OEP)"/>
    <property type="match status" value="1"/>
</dbReference>
<dbReference type="SUPFAM" id="SSF56954">
    <property type="entry name" value="Outer membrane efflux proteins (OEP)"/>
    <property type="match status" value="1"/>
</dbReference>
<reference evidence="2" key="1">
    <citation type="journal article" date="2014" name="Front. Microbiol.">
        <title>High frequency of phylogenetically diverse reductive dehalogenase-homologous genes in deep subseafloor sedimentary metagenomes.</title>
        <authorList>
            <person name="Kawai M."/>
            <person name="Futagami T."/>
            <person name="Toyoda A."/>
            <person name="Takaki Y."/>
            <person name="Nishi S."/>
            <person name="Hori S."/>
            <person name="Arai W."/>
            <person name="Tsubouchi T."/>
            <person name="Morono Y."/>
            <person name="Uchiyama I."/>
            <person name="Ito T."/>
            <person name="Fujiyama A."/>
            <person name="Inagaki F."/>
            <person name="Takami H."/>
        </authorList>
    </citation>
    <scope>NUCLEOTIDE SEQUENCE</scope>
    <source>
        <strain evidence="2">Expedition CK06-06</strain>
    </source>
</reference>
<accession>X1HFH2</accession>
<feature type="non-terminal residue" evidence="2">
    <location>
        <position position="1"/>
    </location>
</feature>
<evidence type="ECO:0000256" key="1">
    <source>
        <dbReference type="SAM" id="MobiDB-lite"/>
    </source>
</evidence>